<dbReference type="Proteomes" id="UP000246018">
    <property type="component" value="Unassembled WGS sequence"/>
</dbReference>
<protein>
    <recommendedName>
        <fullName evidence="5">Trp biosynthesis protein</fullName>
    </recommendedName>
</protein>
<feature type="transmembrane region" description="Helical" evidence="2">
    <location>
        <begin position="124"/>
        <end position="153"/>
    </location>
</feature>
<comment type="caution">
    <text evidence="3">The sequence shown here is derived from an EMBL/GenBank/DDBJ whole genome shotgun (WGS) entry which is preliminary data.</text>
</comment>
<evidence type="ECO:0000256" key="1">
    <source>
        <dbReference type="SAM" id="MobiDB-lite"/>
    </source>
</evidence>
<dbReference type="EMBL" id="QDGZ01000006">
    <property type="protein sequence ID" value="PVG82082.1"/>
    <property type="molecule type" value="Genomic_DNA"/>
</dbReference>
<feature type="transmembrane region" description="Helical" evidence="2">
    <location>
        <begin position="59"/>
        <end position="77"/>
    </location>
</feature>
<sequence length="194" mass="19740">MPDRRRTFGPVVLGGLAAAVLATVAATRPWVEGSSGRVDTGSSAYAAAIDITAAQESPLAAALGLVLLACWGVVLVTRGAVRRVVAALGALAALGLVVTAAVAFRDLQDSLARALMSASGEDTAVVHVTAWWAAALVAGLLSLVATAAAVLLAPSWPEMGSRYDAPSGTAADQQQPEGNLDIWRAIDEGRDPTE</sequence>
<keyword evidence="2" id="KW-0472">Membrane</keyword>
<evidence type="ECO:0000313" key="3">
    <source>
        <dbReference type="EMBL" id="PVG82082.1"/>
    </source>
</evidence>
<evidence type="ECO:0008006" key="5">
    <source>
        <dbReference type="Google" id="ProtNLM"/>
    </source>
</evidence>
<name>A0A2T8F8N7_9ACTN</name>
<dbReference type="AlphaFoldDB" id="A0A2T8F8N7"/>
<organism evidence="3 4">
    <name type="scientific">Nocardioides gansuensis</name>
    <dbReference type="NCBI Taxonomy" id="2138300"/>
    <lineage>
        <taxon>Bacteria</taxon>
        <taxon>Bacillati</taxon>
        <taxon>Actinomycetota</taxon>
        <taxon>Actinomycetes</taxon>
        <taxon>Propionibacteriales</taxon>
        <taxon>Nocardioidaceae</taxon>
        <taxon>Nocardioides</taxon>
    </lineage>
</organism>
<dbReference type="OrthoDB" id="3712369at2"/>
<accession>A0A2T8F8N7</accession>
<feature type="region of interest" description="Disordered" evidence="1">
    <location>
        <begin position="163"/>
        <end position="194"/>
    </location>
</feature>
<keyword evidence="2" id="KW-0812">Transmembrane</keyword>
<feature type="transmembrane region" description="Helical" evidence="2">
    <location>
        <begin position="84"/>
        <end position="104"/>
    </location>
</feature>
<evidence type="ECO:0000256" key="2">
    <source>
        <dbReference type="SAM" id="Phobius"/>
    </source>
</evidence>
<proteinExistence type="predicted"/>
<dbReference type="InterPro" id="IPR019051">
    <property type="entry name" value="Trp_biosyn_TM_oprn/chp"/>
</dbReference>
<dbReference type="Pfam" id="PF09534">
    <property type="entry name" value="Trp_oprn_chp"/>
    <property type="match status" value="1"/>
</dbReference>
<feature type="compositionally biased region" description="Basic and acidic residues" evidence="1">
    <location>
        <begin position="184"/>
        <end position="194"/>
    </location>
</feature>
<keyword evidence="4" id="KW-1185">Reference proteome</keyword>
<gene>
    <name evidence="3" type="ORF">DDE18_15480</name>
</gene>
<dbReference type="RefSeq" id="WP_116573149.1">
    <property type="nucleotide sequence ID" value="NZ_QDGZ01000006.1"/>
</dbReference>
<keyword evidence="2" id="KW-1133">Transmembrane helix</keyword>
<evidence type="ECO:0000313" key="4">
    <source>
        <dbReference type="Proteomes" id="UP000246018"/>
    </source>
</evidence>
<reference evidence="3 4" key="1">
    <citation type="submission" date="2018-04" db="EMBL/GenBank/DDBJ databases">
        <title>Genome of Nocardioides gansuensis WSJ-1.</title>
        <authorList>
            <person name="Wu S."/>
            <person name="Wang G."/>
        </authorList>
    </citation>
    <scope>NUCLEOTIDE SEQUENCE [LARGE SCALE GENOMIC DNA]</scope>
    <source>
        <strain evidence="3 4">WSJ-1</strain>
    </source>
</reference>